<protein>
    <recommendedName>
        <fullName evidence="3 8">Mediator of RNA polymerase II transcription subunit 6</fullName>
    </recommendedName>
    <alternativeName>
        <fullName evidence="7 8">Mediator complex subunit 6</fullName>
    </alternativeName>
</protein>
<dbReference type="Gene3D" id="3.10.450.580">
    <property type="entry name" value="Mediator complex, subunit Med6"/>
    <property type="match status" value="1"/>
</dbReference>
<comment type="similarity">
    <text evidence="2 8">Belongs to the Mediator complex subunit 6 family.</text>
</comment>
<dbReference type="Proteomes" id="UP000664521">
    <property type="component" value="Unassembled WGS sequence"/>
</dbReference>
<organism evidence="10 11">
    <name type="scientific">Heterodermia speciosa</name>
    <dbReference type="NCBI Taxonomy" id="116794"/>
    <lineage>
        <taxon>Eukaryota</taxon>
        <taxon>Fungi</taxon>
        <taxon>Dikarya</taxon>
        <taxon>Ascomycota</taxon>
        <taxon>Pezizomycotina</taxon>
        <taxon>Lecanoromycetes</taxon>
        <taxon>OSLEUM clade</taxon>
        <taxon>Lecanoromycetidae</taxon>
        <taxon>Caliciales</taxon>
        <taxon>Physciaceae</taxon>
        <taxon>Heterodermia</taxon>
    </lineage>
</organism>
<evidence type="ECO:0000256" key="8">
    <source>
        <dbReference type="RuleBase" id="RU364143"/>
    </source>
</evidence>
<feature type="region of interest" description="Disordered" evidence="9">
    <location>
        <begin position="271"/>
        <end position="323"/>
    </location>
</feature>
<dbReference type="InterPro" id="IPR038566">
    <property type="entry name" value="Mediator_Med6_sf"/>
</dbReference>
<keyword evidence="4 8" id="KW-0805">Transcription regulation</keyword>
<proteinExistence type="inferred from homology"/>
<evidence type="ECO:0000256" key="5">
    <source>
        <dbReference type="ARBA" id="ARBA00023163"/>
    </source>
</evidence>
<dbReference type="EMBL" id="CAJPDS010000010">
    <property type="protein sequence ID" value="CAF9911251.1"/>
    <property type="molecule type" value="Genomic_DNA"/>
</dbReference>
<evidence type="ECO:0000256" key="7">
    <source>
        <dbReference type="ARBA" id="ARBA00031259"/>
    </source>
</evidence>
<accession>A0A8H3ER63</accession>
<dbReference type="Pfam" id="PF04934">
    <property type="entry name" value="Med6"/>
    <property type="match status" value="1"/>
</dbReference>
<dbReference type="PANTHER" id="PTHR13104">
    <property type="entry name" value="MED-6-RELATED"/>
    <property type="match status" value="1"/>
</dbReference>
<evidence type="ECO:0000256" key="9">
    <source>
        <dbReference type="SAM" id="MobiDB-lite"/>
    </source>
</evidence>
<evidence type="ECO:0000256" key="4">
    <source>
        <dbReference type="ARBA" id="ARBA00023015"/>
    </source>
</evidence>
<evidence type="ECO:0000313" key="11">
    <source>
        <dbReference type="Proteomes" id="UP000664521"/>
    </source>
</evidence>
<dbReference type="GO" id="GO:0003712">
    <property type="term" value="F:transcription coregulator activity"/>
    <property type="evidence" value="ECO:0007669"/>
    <property type="project" value="InterPro"/>
</dbReference>
<keyword evidence="11" id="KW-1185">Reference proteome</keyword>
<evidence type="ECO:0000313" key="10">
    <source>
        <dbReference type="EMBL" id="CAF9911251.1"/>
    </source>
</evidence>
<reference evidence="10" key="1">
    <citation type="submission" date="2021-03" db="EMBL/GenBank/DDBJ databases">
        <authorList>
            <person name="Tagirdzhanova G."/>
        </authorList>
    </citation>
    <scope>NUCLEOTIDE SEQUENCE</scope>
</reference>
<evidence type="ECO:0000256" key="1">
    <source>
        <dbReference type="ARBA" id="ARBA00004123"/>
    </source>
</evidence>
<keyword evidence="8" id="KW-0010">Activator</keyword>
<dbReference type="AlphaFoldDB" id="A0A8H3ER63"/>
<evidence type="ECO:0000256" key="3">
    <source>
        <dbReference type="ARBA" id="ARBA00020634"/>
    </source>
</evidence>
<dbReference type="InterPro" id="IPR007018">
    <property type="entry name" value="Mediator_Med6"/>
</dbReference>
<keyword evidence="6 8" id="KW-0539">Nucleus</keyword>
<keyword evidence="5 8" id="KW-0804">Transcription</keyword>
<dbReference type="GO" id="GO:0016592">
    <property type="term" value="C:mediator complex"/>
    <property type="evidence" value="ECO:0007669"/>
    <property type="project" value="InterPro"/>
</dbReference>
<dbReference type="GO" id="GO:0006357">
    <property type="term" value="P:regulation of transcription by RNA polymerase II"/>
    <property type="evidence" value="ECO:0007669"/>
    <property type="project" value="InterPro"/>
</dbReference>
<feature type="compositionally biased region" description="Low complexity" evidence="9">
    <location>
        <begin position="313"/>
        <end position="323"/>
    </location>
</feature>
<comment type="subunit">
    <text evidence="8">Component of the Mediator complex.</text>
</comment>
<dbReference type="OrthoDB" id="344220at2759"/>
<comment type="function">
    <text evidence="8">Component of the Mediator complex, a coactivator involved in the regulated transcription of nearly all RNA polymerase II-dependent genes. Mediator functions as a bridge to convey information from gene-specific regulatory proteins to the basal RNA polymerase II transcription machinery. Mediator is recruited to promoters by direct interactions with regulatory proteins and serves as a scaffold for the assembly of a functional preinitiation complex with RNA polymerase II and the general transcription factors.</text>
</comment>
<evidence type="ECO:0000256" key="6">
    <source>
        <dbReference type="ARBA" id="ARBA00023242"/>
    </source>
</evidence>
<gene>
    <name evidence="8 10" type="primary">MED6</name>
    <name evidence="10" type="ORF">HETSPECPRED_000282</name>
</gene>
<comment type="caution">
    <text evidence="10">The sequence shown here is derived from an EMBL/GenBank/DDBJ whole genome shotgun (WGS) entry which is preliminary data.</text>
</comment>
<name>A0A8H3ER63_9LECA</name>
<comment type="subcellular location">
    <subcellularLocation>
        <location evidence="1 8">Nucleus</location>
    </subcellularLocation>
</comment>
<sequence length="323" mass="35088">MDEIVWAGSHYIEQSVWDGIHTNSILHYFSWSPFFDHTSNNNALIVQAGASQELFDAFYNRQLFEARLRTMQGLEFMVIEDPSEGGTKPEHSGVWVIRKQHRKKIAGAQDDVTPLSCYIVMGENIFMAPVIGDILSGRLISTMASLNKFFATASTLPLFTPSAGLTWFPPTAKPVTAATNAQPGQASKETTPMPGTPAGSIDNIKIPLAPKNASSSEYQDLQSLAESYHLSQVYGNEYMDENPLAGEPGSFRITKTKEVVPKPVLNIATPFNTAMTDGKTSDSPVASKKSKGGEKSPITPGTKEKKSRRKSKAAGATTTTTPK</sequence>
<evidence type="ECO:0000256" key="2">
    <source>
        <dbReference type="ARBA" id="ARBA00007526"/>
    </source>
</evidence>